<protein>
    <submittedName>
        <fullName evidence="3">Uncharacterized protein</fullName>
    </submittedName>
</protein>
<dbReference type="Proteomes" id="UP000887566">
    <property type="component" value="Unplaced"/>
</dbReference>
<keyword evidence="2" id="KW-1185">Reference proteome</keyword>
<proteinExistence type="predicted"/>
<name>A0A914VGG0_9BILA</name>
<organism evidence="2 3">
    <name type="scientific">Plectus sambesii</name>
    <dbReference type="NCBI Taxonomy" id="2011161"/>
    <lineage>
        <taxon>Eukaryota</taxon>
        <taxon>Metazoa</taxon>
        <taxon>Ecdysozoa</taxon>
        <taxon>Nematoda</taxon>
        <taxon>Chromadorea</taxon>
        <taxon>Plectida</taxon>
        <taxon>Plectina</taxon>
        <taxon>Plectoidea</taxon>
        <taxon>Plectidae</taxon>
        <taxon>Plectus</taxon>
    </lineage>
</organism>
<sequence length="104" mass="11419">MRCCGVHAVTTSAAANTPITRWLVASDREAQTTTKTGIDVGKRRRPRPNKVAPYVPTDRLARIRAHRDASLSEFRKLSCPGAGVPLLSDPFTSLNWAKPCMTDQ</sequence>
<evidence type="ECO:0000313" key="2">
    <source>
        <dbReference type="Proteomes" id="UP000887566"/>
    </source>
</evidence>
<feature type="region of interest" description="Disordered" evidence="1">
    <location>
        <begin position="33"/>
        <end position="53"/>
    </location>
</feature>
<dbReference type="AlphaFoldDB" id="A0A914VGG0"/>
<accession>A0A914VGG0</accession>
<reference evidence="3" key="1">
    <citation type="submission" date="2022-11" db="UniProtKB">
        <authorList>
            <consortium name="WormBaseParasite"/>
        </authorList>
    </citation>
    <scope>IDENTIFICATION</scope>
</reference>
<evidence type="ECO:0000256" key="1">
    <source>
        <dbReference type="SAM" id="MobiDB-lite"/>
    </source>
</evidence>
<dbReference type="WBParaSite" id="PSAMB.scaffold1956size26432.g15856.t1">
    <property type="protein sequence ID" value="PSAMB.scaffold1956size26432.g15856.t1"/>
    <property type="gene ID" value="PSAMB.scaffold1956size26432.g15856"/>
</dbReference>
<evidence type="ECO:0000313" key="3">
    <source>
        <dbReference type="WBParaSite" id="PSAMB.scaffold1956size26432.g15856.t1"/>
    </source>
</evidence>